<name>A0A4V2KUJ6_STALU</name>
<accession>A0A4V2KUJ6</accession>
<evidence type="ECO:0000256" key="4">
    <source>
        <dbReference type="ARBA" id="ARBA00022989"/>
    </source>
</evidence>
<evidence type="ECO:0000256" key="5">
    <source>
        <dbReference type="ARBA" id="ARBA00023136"/>
    </source>
</evidence>
<protein>
    <submittedName>
        <fullName evidence="6">Arsenic transporter</fullName>
    </submittedName>
</protein>
<reference evidence="6 7" key="1">
    <citation type="journal article" date="2019" name="Sci. Transl. Med.">
        <title>Quorum sensing between bacterial species on the skin protects against epidermal injury in atopic dermatitis.</title>
        <authorList>
            <person name="Williams M.R."/>
        </authorList>
    </citation>
    <scope>NUCLEOTIDE SEQUENCE [LARGE SCALE GENOMIC DNA]</scope>
    <source>
        <strain evidence="6 7">E7</strain>
    </source>
</reference>
<evidence type="ECO:0000256" key="3">
    <source>
        <dbReference type="ARBA" id="ARBA00022692"/>
    </source>
</evidence>
<gene>
    <name evidence="6" type="ORF">EQ812_14400</name>
</gene>
<organism evidence="6 7">
    <name type="scientific">Staphylococcus lugdunensis</name>
    <dbReference type="NCBI Taxonomy" id="28035"/>
    <lineage>
        <taxon>Bacteria</taxon>
        <taxon>Bacillati</taxon>
        <taxon>Bacillota</taxon>
        <taxon>Bacilli</taxon>
        <taxon>Bacillales</taxon>
        <taxon>Staphylococcaceae</taxon>
        <taxon>Staphylococcus</taxon>
    </lineage>
</organism>
<keyword evidence="4" id="KW-1133">Transmembrane helix</keyword>
<keyword evidence="5" id="KW-0472">Membrane</keyword>
<dbReference type="AlphaFoldDB" id="A0A4V2KUJ6"/>
<proteinExistence type="predicted"/>
<dbReference type="InterPro" id="IPR000802">
    <property type="entry name" value="Arsenical_pump_ArsB"/>
</dbReference>
<evidence type="ECO:0000313" key="7">
    <source>
        <dbReference type="Proteomes" id="UP000293637"/>
    </source>
</evidence>
<comment type="subcellular location">
    <subcellularLocation>
        <location evidence="1">Cell membrane</location>
        <topology evidence="1">Multi-pass membrane protein</topology>
    </subcellularLocation>
</comment>
<keyword evidence="3" id="KW-0812">Transmembrane</keyword>
<evidence type="ECO:0000313" key="6">
    <source>
        <dbReference type="EMBL" id="TBW67820.1"/>
    </source>
</evidence>
<dbReference type="GO" id="GO:0005886">
    <property type="term" value="C:plasma membrane"/>
    <property type="evidence" value="ECO:0007669"/>
    <property type="project" value="UniProtKB-SubCell"/>
</dbReference>
<evidence type="ECO:0000256" key="1">
    <source>
        <dbReference type="ARBA" id="ARBA00004651"/>
    </source>
</evidence>
<dbReference type="Pfam" id="PF02040">
    <property type="entry name" value="ArsB"/>
    <property type="match status" value="1"/>
</dbReference>
<dbReference type="Proteomes" id="UP000293637">
    <property type="component" value="Unassembled WGS sequence"/>
</dbReference>
<comment type="caution">
    <text evidence="6">The sequence shown here is derived from an EMBL/GenBank/DDBJ whole genome shotgun (WGS) entry which is preliminary data.</text>
</comment>
<evidence type="ECO:0000256" key="2">
    <source>
        <dbReference type="ARBA" id="ARBA00022475"/>
    </source>
</evidence>
<keyword evidence="2" id="KW-1003">Cell membrane</keyword>
<dbReference type="EMBL" id="SCHB01000389">
    <property type="protein sequence ID" value="TBW67820.1"/>
    <property type="molecule type" value="Genomic_DNA"/>
</dbReference>
<dbReference type="GO" id="GO:0015105">
    <property type="term" value="F:arsenite transmembrane transporter activity"/>
    <property type="evidence" value="ECO:0007669"/>
    <property type="project" value="InterPro"/>
</dbReference>
<sequence>MITVLVITKGFITVTLIVWQPIGLDVGSSAGVGALLAIVTGVVSVSDILEVTSIV</sequence>